<name>A0AAV1LW81_9NEOP</name>
<dbReference type="Proteomes" id="UP001314205">
    <property type="component" value="Unassembled WGS sequence"/>
</dbReference>
<protein>
    <recommendedName>
        <fullName evidence="1">Mos1 transposase HTH domain-containing protein</fullName>
    </recommendedName>
</protein>
<dbReference type="InterPro" id="IPR052709">
    <property type="entry name" value="Transposase-MT_Hybrid"/>
</dbReference>
<sequence length="154" mass="17630">MEKNEIRAVIKYLCLKKISSKGIHSDLVETLGDSAPSYSTVARWAKEFKLGRTSTEDEHREGRPSTSLIEDNVKKVEDVVLADRRLTIRQVAEVTGISYGSVQRILANELHMKKVSARWVPRMLTDDQKKNRVDISRVNLEKFQEVKKIFCSVL</sequence>
<accession>A0AAV1LW81</accession>
<dbReference type="InterPro" id="IPR041426">
    <property type="entry name" value="Mos1_HTH"/>
</dbReference>
<evidence type="ECO:0000313" key="3">
    <source>
        <dbReference type="Proteomes" id="UP001314205"/>
    </source>
</evidence>
<dbReference type="PANTHER" id="PTHR46060">
    <property type="entry name" value="MARINER MOS1 TRANSPOSASE-LIKE PROTEIN"/>
    <property type="match status" value="1"/>
</dbReference>
<gene>
    <name evidence="2" type="ORF">PARMNEM_LOCUS18567</name>
</gene>
<keyword evidence="3" id="KW-1185">Reference proteome</keyword>
<dbReference type="PANTHER" id="PTHR46060:SF1">
    <property type="entry name" value="MARINER MOS1 TRANSPOSASE-LIKE PROTEIN"/>
    <property type="match status" value="1"/>
</dbReference>
<evidence type="ECO:0000259" key="1">
    <source>
        <dbReference type="Pfam" id="PF17906"/>
    </source>
</evidence>
<dbReference type="AlphaFoldDB" id="A0AAV1LW81"/>
<organism evidence="2 3">
    <name type="scientific">Parnassius mnemosyne</name>
    <name type="common">clouded apollo</name>
    <dbReference type="NCBI Taxonomy" id="213953"/>
    <lineage>
        <taxon>Eukaryota</taxon>
        <taxon>Metazoa</taxon>
        <taxon>Ecdysozoa</taxon>
        <taxon>Arthropoda</taxon>
        <taxon>Hexapoda</taxon>
        <taxon>Insecta</taxon>
        <taxon>Pterygota</taxon>
        <taxon>Neoptera</taxon>
        <taxon>Endopterygota</taxon>
        <taxon>Lepidoptera</taxon>
        <taxon>Glossata</taxon>
        <taxon>Ditrysia</taxon>
        <taxon>Papilionoidea</taxon>
        <taxon>Papilionidae</taxon>
        <taxon>Parnassiinae</taxon>
        <taxon>Parnassini</taxon>
        <taxon>Parnassius</taxon>
        <taxon>Driopa</taxon>
    </lineage>
</organism>
<evidence type="ECO:0000313" key="2">
    <source>
        <dbReference type="EMBL" id="CAK1599713.1"/>
    </source>
</evidence>
<feature type="domain" description="Mos1 transposase HTH" evidence="1">
    <location>
        <begin position="3"/>
        <end position="49"/>
    </location>
</feature>
<dbReference type="EMBL" id="CAVLGL010000115">
    <property type="protein sequence ID" value="CAK1599713.1"/>
    <property type="molecule type" value="Genomic_DNA"/>
</dbReference>
<dbReference type="Gene3D" id="1.10.10.1450">
    <property type="match status" value="1"/>
</dbReference>
<reference evidence="2 3" key="1">
    <citation type="submission" date="2023-11" db="EMBL/GenBank/DDBJ databases">
        <authorList>
            <person name="Hedman E."/>
            <person name="Englund M."/>
            <person name="Stromberg M."/>
            <person name="Nyberg Akerstrom W."/>
            <person name="Nylinder S."/>
            <person name="Jareborg N."/>
            <person name="Kallberg Y."/>
            <person name="Kronander E."/>
        </authorList>
    </citation>
    <scope>NUCLEOTIDE SEQUENCE [LARGE SCALE GENOMIC DNA]</scope>
</reference>
<proteinExistence type="predicted"/>
<dbReference type="Pfam" id="PF17906">
    <property type="entry name" value="HTH_48"/>
    <property type="match status" value="1"/>
</dbReference>
<comment type="caution">
    <text evidence="2">The sequence shown here is derived from an EMBL/GenBank/DDBJ whole genome shotgun (WGS) entry which is preliminary data.</text>
</comment>